<proteinExistence type="predicted"/>
<comment type="caution">
    <text evidence="1">The sequence shown here is derived from an EMBL/GenBank/DDBJ whole genome shotgun (WGS) entry which is preliminary data.</text>
</comment>
<dbReference type="EMBL" id="BMAU01021243">
    <property type="protein sequence ID" value="GFY03849.1"/>
    <property type="molecule type" value="Genomic_DNA"/>
</dbReference>
<organism evidence="1 2">
    <name type="scientific">Trichonephila clavipes</name>
    <name type="common">Golden silk orbweaver</name>
    <name type="synonym">Nephila clavipes</name>
    <dbReference type="NCBI Taxonomy" id="2585209"/>
    <lineage>
        <taxon>Eukaryota</taxon>
        <taxon>Metazoa</taxon>
        <taxon>Ecdysozoa</taxon>
        <taxon>Arthropoda</taxon>
        <taxon>Chelicerata</taxon>
        <taxon>Arachnida</taxon>
        <taxon>Araneae</taxon>
        <taxon>Araneomorphae</taxon>
        <taxon>Entelegynae</taxon>
        <taxon>Araneoidea</taxon>
        <taxon>Nephilidae</taxon>
        <taxon>Trichonephila</taxon>
    </lineage>
</organism>
<keyword evidence="2" id="KW-1185">Reference proteome</keyword>
<protein>
    <submittedName>
        <fullName evidence="1">Uncharacterized protein</fullName>
    </submittedName>
</protein>
<dbReference type="Gene3D" id="3.30.420.10">
    <property type="entry name" value="Ribonuclease H-like superfamily/Ribonuclease H"/>
    <property type="match status" value="1"/>
</dbReference>
<accession>A0A8X6VDV8</accession>
<evidence type="ECO:0000313" key="2">
    <source>
        <dbReference type="Proteomes" id="UP000887159"/>
    </source>
</evidence>
<dbReference type="Proteomes" id="UP000887159">
    <property type="component" value="Unassembled WGS sequence"/>
</dbReference>
<reference evidence="1" key="1">
    <citation type="submission" date="2020-08" db="EMBL/GenBank/DDBJ databases">
        <title>Multicomponent nature underlies the extraordinary mechanical properties of spider dragline silk.</title>
        <authorList>
            <person name="Kono N."/>
            <person name="Nakamura H."/>
            <person name="Mori M."/>
            <person name="Yoshida Y."/>
            <person name="Ohtoshi R."/>
            <person name="Malay A.D."/>
            <person name="Moran D.A.P."/>
            <person name="Tomita M."/>
            <person name="Numata K."/>
            <person name="Arakawa K."/>
        </authorList>
    </citation>
    <scope>NUCLEOTIDE SEQUENCE</scope>
</reference>
<dbReference type="GO" id="GO:0003676">
    <property type="term" value="F:nucleic acid binding"/>
    <property type="evidence" value="ECO:0007669"/>
    <property type="project" value="InterPro"/>
</dbReference>
<gene>
    <name evidence="1" type="primary">DWV00_33570</name>
    <name evidence="1" type="ORF">TNCV_1196291</name>
</gene>
<dbReference type="InterPro" id="IPR036397">
    <property type="entry name" value="RNaseH_sf"/>
</dbReference>
<sequence length="232" mass="26485">MKVLMRKLPWAQLIKVNPLITEKPESDKDESETEISIEKEIPCENLTWIWKGVPRHDDTRVDIYYGFEGKFLRRFCLDASDGCVLARPGERLGFLDTLTLHLGVMIWGAISYGSKSTLVVIPNTLTTNLYASLKFSLSNEVISGYIINLSVSKNSLNWEDLAEKVNHFAQWRAQNIVSRTIGSPSLLYSVDMLPWCARSSDLSPIEHIWDIIEQQQPHLQPALTQQIQQAWN</sequence>
<dbReference type="AlphaFoldDB" id="A0A8X6VDV8"/>
<evidence type="ECO:0000313" key="1">
    <source>
        <dbReference type="EMBL" id="GFY03849.1"/>
    </source>
</evidence>
<name>A0A8X6VDV8_TRICX</name>